<dbReference type="EMBL" id="CM045758">
    <property type="protein sequence ID" value="KAI8029413.1"/>
    <property type="molecule type" value="Genomic_DNA"/>
</dbReference>
<name>A0ACC0IWA0_9ERIC</name>
<gene>
    <name evidence="1" type="ORF">LOK49_LG01G00465</name>
</gene>
<evidence type="ECO:0000313" key="1">
    <source>
        <dbReference type="EMBL" id="KAI8029413.1"/>
    </source>
</evidence>
<protein>
    <submittedName>
        <fullName evidence="1">Pectate lyase 5</fullName>
    </submittedName>
</protein>
<evidence type="ECO:0000313" key="2">
    <source>
        <dbReference type="Proteomes" id="UP001060215"/>
    </source>
</evidence>
<organism evidence="1 2">
    <name type="scientific">Camellia lanceoleosa</name>
    <dbReference type="NCBI Taxonomy" id="1840588"/>
    <lineage>
        <taxon>Eukaryota</taxon>
        <taxon>Viridiplantae</taxon>
        <taxon>Streptophyta</taxon>
        <taxon>Embryophyta</taxon>
        <taxon>Tracheophyta</taxon>
        <taxon>Spermatophyta</taxon>
        <taxon>Magnoliopsida</taxon>
        <taxon>eudicotyledons</taxon>
        <taxon>Gunneridae</taxon>
        <taxon>Pentapetalae</taxon>
        <taxon>asterids</taxon>
        <taxon>Ericales</taxon>
        <taxon>Theaceae</taxon>
        <taxon>Camellia</taxon>
    </lineage>
</organism>
<keyword evidence="1" id="KW-0456">Lyase</keyword>
<comment type="caution">
    <text evidence="1">The sequence shown here is derived from an EMBL/GenBank/DDBJ whole genome shotgun (WGS) entry which is preliminary data.</text>
</comment>
<sequence>MAAQRPALVPHRSQSAIAGSCDPNWANSRQRLRRLRHRIRPQPSAAKGSQIYVVTDSSDDDPANQLGHTPLRRDQSEPLLDHLLRQHAHQAQARAHHEQLQNHRRSGANIRSPAAAASLQYISNVIIHNIHVSHCVPRETL</sequence>
<accession>A0ACC0IWA0</accession>
<keyword evidence="2" id="KW-1185">Reference proteome</keyword>
<proteinExistence type="predicted"/>
<dbReference type="Proteomes" id="UP001060215">
    <property type="component" value="Chromosome 1"/>
</dbReference>
<reference evidence="1 2" key="1">
    <citation type="journal article" date="2022" name="Plant J.">
        <title>Chromosome-level genome of Camellia lanceoleosa provides a valuable resource for understanding genome evolution and self-incompatibility.</title>
        <authorList>
            <person name="Gong W."/>
            <person name="Xiao S."/>
            <person name="Wang L."/>
            <person name="Liao Z."/>
            <person name="Chang Y."/>
            <person name="Mo W."/>
            <person name="Hu G."/>
            <person name="Li W."/>
            <person name="Zhao G."/>
            <person name="Zhu H."/>
            <person name="Hu X."/>
            <person name="Ji K."/>
            <person name="Xiang X."/>
            <person name="Song Q."/>
            <person name="Yuan D."/>
            <person name="Jin S."/>
            <person name="Zhang L."/>
        </authorList>
    </citation>
    <scope>NUCLEOTIDE SEQUENCE [LARGE SCALE GENOMIC DNA]</scope>
    <source>
        <strain evidence="1">SQ_2022a</strain>
    </source>
</reference>